<feature type="coiled-coil region" evidence="1">
    <location>
        <begin position="341"/>
        <end position="368"/>
    </location>
</feature>
<feature type="region of interest" description="Disordered" evidence="2">
    <location>
        <begin position="301"/>
        <end position="331"/>
    </location>
</feature>
<name>A0A6G1GTD3_9PEZI</name>
<feature type="compositionally biased region" description="Basic and acidic residues" evidence="2">
    <location>
        <begin position="321"/>
        <end position="331"/>
    </location>
</feature>
<feature type="coiled-coil region" evidence="1">
    <location>
        <begin position="262"/>
        <end position="289"/>
    </location>
</feature>
<accession>A0A6G1GTD3</accession>
<feature type="compositionally biased region" description="Polar residues" evidence="2">
    <location>
        <begin position="507"/>
        <end position="521"/>
    </location>
</feature>
<dbReference type="PANTHER" id="PTHR42041">
    <property type="entry name" value="DNA ENDONUCLEASE ACTIVATOR CTP1 C-TERMINAL DOMAIN-CONTAINING PROTEIN"/>
    <property type="match status" value="1"/>
</dbReference>
<dbReference type="Proteomes" id="UP000800041">
    <property type="component" value="Unassembled WGS sequence"/>
</dbReference>
<keyword evidence="4" id="KW-1185">Reference proteome</keyword>
<evidence type="ECO:0000256" key="2">
    <source>
        <dbReference type="SAM" id="MobiDB-lite"/>
    </source>
</evidence>
<organism evidence="3 4">
    <name type="scientific">Aulographum hederae CBS 113979</name>
    <dbReference type="NCBI Taxonomy" id="1176131"/>
    <lineage>
        <taxon>Eukaryota</taxon>
        <taxon>Fungi</taxon>
        <taxon>Dikarya</taxon>
        <taxon>Ascomycota</taxon>
        <taxon>Pezizomycotina</taxon>
        <taxon>Dothideomycetes</taxon>
        <taxon>Pleosporomycetidae</taxon>
        <taxon>Aulographales</taxon>
        <taxon>Aulographaceae</taxon>
    </lineage>
</organism>
<dbReference type="PANTHER" id="PTHR42041:SF1">
    <property type="entry name" value="DNA ENDONUCLEASE ACTIVATOR CTP1 C-TERMINAL DOMAIN-CONTAINING PROTEIN"/>
    <property type="match status" value="1"/>
</dbReference>
<feature type="coiled-coil region" evidence="1">
    <location>
        <begin position="118"/>
        <end position="159"/>
    </location>
</feature>
<protein>
    <submittedName>
        <fullName evidence="3">Uncharacterized protein</fullName>
    </submittedName>
</protein>
<evidence type="ECO:0000313" key="4">
    <source>
        <dbReference type="Proteomes" id="UP000800041"/>
    </source>
</evidence>
<evidence type="ECO:0000256" key="1">
    <source>
        <dbReference type="SAM" id="Coils"/>
    </source>
</evidence>
<dbReference type="AlphaFoldDB" id="A0A6G1GTD3"/>
<gene>
    <name evidence="3" type="ORF">K402DRAFT_360240</name>
</gene>
<feature type="compositionally biased region" description="Acidic residues" evidence="2">
    <location>
        <begin position="492"/>
        <end position="505"/>
    </location>
</feature>
<feature type="region of interest" description="Disordered" evidence="2">
    <location>
        <begin position="451"/>
        <end position="522"/>
    </location>
</feature>
<feature type="region of interest" description="Disordered" evidence="2">
    <location>
        <begin position="1"/>
        <end position="92"/>
    </location>
</feature>
<sequence length="644" mass="72312">MDPPPLKPFESPGMPLFPLSPERVNGTRPPYSYSPTRSESRAGLPESPSVPEFGKASVFGKLPPFHNQEFTLNPSSPSPPRTHARTNSDAHVQGMVARFNQLDIKDMRDQHRRDEAMVKRADMAREMAEMEAGRLKRELESLEEKVRTMREEARLRARDVEEGKDRERRTAKRLEVLMEERNRDSKMLSSHKAAYEKEIRKLRKDAFTSSSAIVKLQEELKASRASLRVSRADLDTEKLRSAKREEDAFNARYQLIASQELLTREKERSKVMEEERDSLKTALKEEEVARIAAEGRIALPAAMEEDDEFSTPKKSPRKSPLKREMESEDKENIMPRRKMEVAVVTEELEQERSRRVEAEEQIEFMKMECQFQCCSCRVAEQQGARYVHDDRFAEKIHKIKSTVAVLSARISDRDEEMTEAPEQEAENATVQKEVLFDAESGTFASVAIEPEPNAEEDAQGTLQDINGDENDTTVVSQGTIIHHDQPSRETSVAEDTEETIGEEEPTSVTLDNEPSAPSQMQVPLKNENTPIRQIRTITTTTTIPMTFTPVKSSNLYSATGGIPATPATIAHPPQANIPISPFPSTSGLKPDGTIDREAALEQIRQRRGRARSVAMGLATPRKQMLEGVGAAGRRDISAPALGGK</sequence>
<proteinExistence type="predicted"/>
<reference evidence="3" key="1">
    <citation type="journal article" date="2020" name="Stud. Mycol.">
        <title>101 Dothideomycetes genomes: a test case for predicting lifestyles and emergence of pathogens.</title>
        <authorList>
            <person name="Haridas S."/>
            <person name="Albert R."/>
            <person name="Binder M."/>
            <person name="Bloem J."/>
            <person name="Labutti K."/>
            <person name="Salamov A."/>
            <person name="Andreopoulos B."/>
            <person name="Baker S."/>
            <person name="Barry K."/>
            <person name="Bills G."/>
            <person name="Bluhm B."/>
            <person name="Cannon C."/>
            <person name="Castanera R."/>
            <person name="Culley D."/>
            <person name="Daum C."/>
            <person name="Ezra D."/>
            <person name="Gonzalez J."/>
            <person name="Henrissat B."/>
            <person name="Kuo A."/>
            <person name="Liang C."/>
            <person name="Lipzen A."/>
            <person name="Lutzoni F."/>
            <person name="Magnuson J."/>
            <person name="Mondo S."/>
            <person name="Nolan M."/>
            <person name="Ohm R."/>
            <person name="Pangilinan J."/>
            <person name="Park H.-J."/>
            <person name="Ramirez L."/>
            <person name="Alfaro M."/>
            <person name="Sun H."/>
            <person name="Tritt A."/>
            <person name="Yoshinaga Y."/>
            <person name="Zwiers L.-H."/>
            <person name="Turgeon B."/>
            <person name="Goodwin S."/>
            <person name="Spatafora J."/>
            <person name="Crous P."/>
            <person name="Grigoriev I."/>
        </authorList>
    </citation>
    <scope>NUCLEOTIDE SEQUENCE</scope>
    <source>
        <strain evidence="3">CBS 113979</strain>
    </source>
</reference>
<dbReference type="OrthoDB" id="4495335at2759"/>
<evidence type="ECO:0000313" key="3">
    <source>
        <dbReference type="EMBL" id="KAF1984008.1"/>
    </source>
</evidence>
<feature type="region of interest" description="Disordered" evidence="2">
    <location>
        <begin position="625"/>
        <end position="644"/>
    </location>
</feature>
<dbReference type="EMBL" id="ML977171">
    <property type="protein sequence ID" value="KAF1984008.1"/>
    <property type="molecule type" value="Genomic_DNA"/>
</dbReference>
<keyword evidence="1" id="KW-0175">Coiled coil</keyword>